<sequence length="98" mass="10748">MKKLISLLITLFFSISFFGADFIFAQNKKETIAVAEFAGKNVSAMDASVVSDFVRNALVETGKYKVVSRGNMEQILAEQKFQATGCTDQECAVQIGKI</sequence>
<protein>
    <submittedName>
        <fullName evidence="1">Uncharacterized protein</fullName>
    </submittedName>
</protein>
<gene>
    <name evidence="1" type="ORF">S06H3_60803</name>
</gene>
<organism evidence="1">
    <name type="scientific">marine sediment metagenome</name>
    <dbReference type="NCBI Taxonomy" id="412755"/>
    <lineage>
        <taxon>unclassified sequences</taxon>
        <taxon>metagenomes</taxon>
        <taxon>ecological metagenomes</taxon>
    </lineage>
</organism>
<proteinExistence type="predicted"/>
<dbReference type="GO" id="GO:0030288">
    <property type="term" value="C:outer membrane-bounded periplasmic space"/>
    <property type="evidence" value="ECO:0007669"/>
    <property type="project" value="InterPro"/>
</dbReference>
<dbReference type="Gene3D" id="3.40.50.10610">
    <property type="entry name" value="ABC-type transport auxiliary lipoprotein component"/>
    <property type="match status" value="1"/>
</dbReference>
<dbReference type="AlphaFoldDB" id="X1Q9E5"/>
<dbReference type="EMBL" id="BARV01039734">
    <property type="protein sequence ID" value="GAI47655.1"/>
    <property type="molecule type" value="Genomic_DNA"/>
</dbReference>
<evidence type="ECO:0000313" key="1">
    <source>
        <dbReference type="EMBL" id="GAI47655.1"/>
    </source>
</evidence>
<comment type="caution">
    <text evidence="1">The sequence shown here is derived from an EMBL/GenBank/DDBJ whole genome shotgun (WGS) entry which is preliminary data.</text>
</comment>
<reference evidence="1" key="1">
    <citation type="journal article" date="2014" name="Front. Microbiol.">
        <title>High frequency of phylogenetically diverse reductive dehalogenase-homologous genes in deep subseafloor sedimentary metagenomes.</title>
        <authorList>
            <person name="Kawai M."/>
            <person name="Futagami T."/>
            <person name="Toyoda A."/>
            <person name="Takaki Y."/>
            <person name="Nishi S."/>
            <person name="Hori S."/>
            <person name="Arai W."/>
            <person name="Tsubouchi T."/>
            <person name="Morono Y."/>
            <person name="Uchiyama I."/>
            <person name="Ito T."/>
            <person name="Fujiyama A."/>
            <person name="Inagaki F."/>
            <person name="Takami H."/>
        </authorList>
    </citation>
    <scope>NUCLEOTIDE SEQUENCE</scope>
    <source>
        <strain evidence="1">Expedition CK06-06</strain>
    </source>
</reference>
<name>X1Q9E5_9ZZZZ</name>
<dbReference type="InterPro" id="IPR005534">
    <property type="entry name" value="Curli_assmbl/transp-comp_CsgG"/>
</dbReference>
<accession>X1Q9E5</accession>
<dbReference type="Pfam" id="PF03783">
    <property type="entry name" value="CsgG"/>
    <property type="match status" value="1"/>
</dbReference>
<feature type="non-terminal residue" evidence="1">
    <location>
        <position position="98"/>
    </location>
</feature>